<dbReference type="HOGENOM" id="CLU_000604_45_3_1"/>
<evidence type="ECO:0000256" key="4">
    <source>
        <dbReference type="ARBA" id="ARBA00022840"/>
    </source>
</evidence>
<dbReference type="SUPFAM" id="SSF52540">
    <property type="entry name" value="P-loop containing nucleoside triphosphate hydrolases"/>
    <property type="match status" value="2"/>
</dbReference>
<feature type="domain" description="ABC transporter" evidence="6">
    <location>
        <begin position="328"/>
        <end position="588"/>
    </location>
</feature>
<dbReference type="PANTHER" id="PTHR43117">
    <property type="entry name" value="OSMOPROTECTANT IMPORT ATP-BINDING PROTEIN OSMV"/>
    <property type="match status" value="1"/>
</dbReference>
<reference evidence="7 8" key="1">
    <citation type="journal article" date="2012" name="Proc. Natl. Acad. Sci. U.S.A.">
        <title>Comparative genomics of Ceriporiopsis subvermispora and Phanerochaete chrysosporium provide insight into selective ligninolysis.</title>
        <authorList>
            <person name="Fernandez-Fueyo E."/>
            <person name="Ruiz-Duenas F.J."/>
            <person name="Ferreira P."/>
            <person name="Floudas D."/>
            <person name="Hibbett D.S."/>
            <person name="Canessa P."/>
            <person name="Larrondo L.F."/>
            <person name="James T.Y."/>
            <person name="Seelenfreund D."/>
            <person name="Lobos S."/>
            <person name="Polanco R."/>
            <person name="Tello M."/>
            <person name="Honda Y."/>
            <person name="Watanabe T."/>
            <person name="Watanabe T."/>
            <person name="Ryu J.S."/>
            <person name="Kubicek C.P."/>
            <person name="Schmoll M."/>
            <person name="Gaskell J."/>
            <person name="Hammel K.E."/>
            <person name="St John F.J."/>
            <person name="Vanden Wymelenberg A."/>
            <person name="Sabat G."/>
            <person name="Splinter BonDurant S."/>
            <person name="Syed K."/>
            <person name="Yadav J.S."/>
            <person name="Doddapaneni H."/>
            <person name="Subramanian V."/>
            <person name="Lavin J.L."/>
            <person name="Oguiza J.A."/>
            <person name="Perez G."/>
            <person name="Pisabarro A.G."/>
            <person name="Ramirez L."/>
            <person name="Santoyo F."/>
            <person name="Master E."/>
            <person name="Coutinho P.M."/>
            <person name="Henrissat B."/>
            <person name="Lombard V."/>
            <person name="Magnuson J.K."/>
            <person name="Kuees U."/>
            <person name="Hori C."/>
            <person name="Igarashi K."/>
            <person name="Samejima M."/>
            <person name="Held B.W."/>
            <person name="Barry K.W."/>
            <person name="LaButti K.M."/>
            <person name="Lapidus A."/>
            <person name="Lindquist E.A."/>
            <person name="Lucas S.M."/>
            <person name="Riley R."/>
            <person name="Salamov A.A."/>
            <person name="Hoffmeister D."/>
            <person name="Schwenk D."/>
            <person name="Hadar Y."/>
            <person name="Yarden O."/>
            <person name="de Vries R.P."/>
            <person name="Wiebenga A."/>
            <person name="Stenlid J."/>
            <person name="Eastwood D."/>
            <person name="Grigoriev I.V."/>
            <person name="Berka R.M."/>
            <person name="Blanchette R.A."/>
            <person name="Kersten P."/>
            <person name="Martinez A.T."/>
            <person name="Vicuna R."/>
            <person name="Cullen D."/>
        </authorList>
    </citation>
    <scope>NUCLEOTIDE SEQUENCE [LARGE SCALE GENOMIC DNA]</scope>
    <source>
        <strain evidence="7 8">B</strain>
    </source>
</reference>
<sequence>MISFSCRSRLARQISLSSVSRRGIHQGSPAPPVLHIPKSSIYAFGETPPAEPVLRDVSWTIQPDEAWAVLGSGSGSSKRALFEALTGHRRLHPSPPGGLFPFLQGRDSHDVIRMVNFAHRPSSAGGEFYDYTARYGAVRDEDKKTLRETFFPETARPLHKLAIPDLLRPEEEKAPTVDFEEERAKREWFEELTQRLDLARLLDLPVIALSNGQTRKARIARALLQHVELLMLDEPLTGLDTPTRTLLLSFLHSLHTSQSPRSPRIILGMRTKDPLPDWVSHVALVRDDRSILTGKKQDVLREPYLPSHGASTSPLAHSQRRKHGDELIRISDLSVSYGPRGVLKSINWTIHRNSRWHLMGANGAGKTTLLAMLTGEHPQSYSQSSRLHLFSRPRSQWPTPQLSARIGRVSPEINNAFPRRHAMTVWDAVGTGFEGGFVPRGRRRVGFFDGVDLQEGSELEQWRVSRMHEVLAALGPRAWRGDVVTGTTLADEDQAFSKRAFVDLSPGEQSIVLLMRALVGQPPLVLLDEAWAGMDEGMVQAARRYLSGNGVTDSQACVVICHWEDEVPWSREDGVRRFLLRDGEGTEVS</sequence>
<organism evidence="7 8">
    <name type="scientific">Ceriporiopsis subvermispora (strain B)</name>
    <name type="common">White-rot fungus</name>
    <name type="synonym">Gelatoporia subvermispora</name>
    <dbReference type="NCBI Taxonomy" id="914234"/>
    <lineage>
        <taxon>Eukaryota</taxon>
        <taxon>Fungi</taxon>
        <taxon>Dikarya</taxon>
        <taxon>Basidiomycota</taxon>
        <taxon>Agaricomycotina</taxon>
        <taxon>Agaricomycetes</taxon>
        <taxon>Polyporales</taxon>
        <taxon>Gelatoporiaceae</taxon>
        <taxon>Gelatoporia</taxon>
    </lineage>
</organism>
<protein>
    <recommendedName>
        <fullName evidence="6">ABC transporter domain-containing protein</fullName>
    </recommendedName>
</protein>
<dbReference type="InterPro" id="IPR027417">
    <property type="entry name" value="P-loop_NTPase"/>
</dbReference>
<dbReference type="InterPro" id="IPR003593">
    <property type="entry name" value="AAA+_ATPase"/>
</dbReference>
<keyword evidence="2" id="KW-0813">Transport</keyword>
<feature type="domain" description="ABC transporter" evidence="6">
    <location>
        <begin position="36"/>
        <end position="312"/>
    </location>
</feature>
<keyword evidence="4" id="KW-0067">ATP-binding</keyword>
<dbReference type="AlphaFoldDB" id="M2R296"/>
<comment type="similarity">
    <text evidence="1">Belongs to the ABC transporter superfamily.</text>
</comment>
<evidence type="ECO:0000313" key="7">
    <source>
        <dbReference type="EMBL" id="EMD33001.1"/>
    </source>
</evidence>
<evidence type="ECO:0000259" key="6">
    <source>
        <dbReference type="PROSITE" id="PS50893"/>
    </source>
</evidence>
<dbReference type="SMART" id="SM00382">
    <property type="entry name" value="AAA"/>
    <property type="match status" value="1"/>
</dbReference>
<name>M2R296_CERS8</name>
<dbReference type="STRING" id="914234.M2R296"/>
<dbReference type="Gene3D" id="3.40.50.300">
    <property type="entry name" value="P-loop containing nucleotide triphosphate hydrolases"/>
    <property type="match status" value="2"/>
</dbReference>
<gene>
    <name evidence="7" type="ORF">CERSUDRAFT_143162</name>
</gene>
<proteinExistence type="inferred from homology"/>
<dbReference type="Proteomes" id="UP000016930">
    <property type="component" value="Unassembled WGS sequence"/>
</dbReference>
<evidence type="ECO:0000256" key="5">
    <source>
        <dbReference type="SAM" id="MobiDB-lite"/>
    </source>
</evidence>
<dbReference type="EMBL" id="KB445808">
    <property type="protein sequence ID" value="EMD33001.1"/>
    <property type="molecule type" value="Genomic_DNA"/>
</dbReference>
<evidence type="ECO:0000313" key="8">
    <source>
        <dbReference type="Proteomes" id="UP000016930"/>
    </source>
</evidence>
<evidence type="ECO:0000256" key="3">
    <source>
        <dbReference type="ARBA" id="ARBA00022741"/>
    </source>
</evidence>
<dbReference type="PANTHER" id="PTHR43117:SF4">
    <property type="entry name" value="OSMOPROTECTANT IMPORT ATP-BINDING PROTEIN OSMV"/>
    <property type="match status" value="1"/>
</dbReference>
<evidence type="ECO:0000256" key="1">
    <source>
        <dbReference type="ARBA" id="ARBA00005417"/>
    </source>
</evidence>
<dbReference type="OrthoDB" id="10255969at2759"/>
<dbReference type="GO" id="GO:0016887">
    <property type="term" value="F:ATP hydrolysis activity"/>
    <property type="evidence" value="ECO:0007669"/>
    <property type="project" value="InterPro"/>
</dbReference>
<keyword evidence="8" id="KW-1185">Reference proteome</keyword>
<dbReference type="GO" id="GO:0005524">
    <property type="term" value="F:ATP binding"/>
    <property type="evidence" value="ECO:0007669"/>
    <property type="project" value="UniProtKB-KW"/>
</dbReference>
<evidence type="ECO:0000256" key="2">
    <source>
        <dbReference type="ARBA" id="ARBA00022448"/>
    </source>
</evidence>
<dbReference type="Pfam" id="PF00005">
    <property type="entry name" value="ABC_tran"/>
    <property type="match status" value="2"/>
</dbReference>
<keyword evidence="3" id="KW-0547">Nucleotide-binding</keyword>
<dbReference type="InterPro" id="IPR003439">
    <property type="entry name" value="ABC_transporter-like_ATP-bd"/>
</dbReference>
<dbReference type="PROSITE" id="PS50893">
    <property type="entry name" value="ABC_TRANSPORTER_2"/>
    <property type="match status" value="2"/>
</dbReference>
<feature type="region of interest" description="Disordered" evidence="5">
    <location>
        <begin position="302"/>
        <end position="322"/>
    </location>
</feature>
<accession>M2R296</accession>